<dbReference type="PANTHER" id="PTHR46796">
    <property type="entry name" value="HTH-TYPE TRANSCRIPTIONAL ACTIVATOR RHAS-RELATED"/>
    <property type="match status" value="1"/>
</dbReference>
<dbReference type="SMART" id="SM00342">
    <property type="entry name" value="HTH_ARAC"/>
    <property type="match status" value="1"/>
</dbReference>
<evidence type="ECO:0000313" key="7">
    <source>
        <dbReference type="Proteomes" id="UP000652760"/>
    </source>
</evidence>
<feature type="domain" description="HTH araC/xylS-type" evidence="5">
    <location>
        <begin position="213"/>
        <end position="311"/>
    </location>
</feature>
<comment type="caution">
    <text evidence="6">The sequence shown here is derived from an EMBL/GenBank/DDBJ whole genome shotgun (WGS) entry which is preliminary data.</text>
</comment>
<gene>
    <name evidence="6" type="ORF">JHL17_14770</name>
</gene>
<evidence type="ECO:0000259" key="5">
    <source>
        <dbReference type="PROSITE" id="PS01124"/>
    </source>
</evidence>
<dbReference type="EMBL" id="JAENHM010000044">
    <property type="protein sequence ID" value="MBK1838680.1"/>
    <property type="molecule type" value="Genomic_DNA"/>
</dbReference>
<dbReference type="Pfam" id="PF12852">
    <property type="entry name" value="Cupin_6"/>
    <property type="match status" value="1"/>
</dbReference>
<dbReference type="PROSITE" id="PS01124">
    <property type="entry name" value="HTH_ARAC_FAMILY_2"/>
    <property type="match status" value="1"/>
</dbReference>
<protein>
    <submittedName>
        <fullName evidence="6">AraC family transcriptional regulator</fullName>
    </submittedName>
</protein>
<keyword evidence="1" id="KW-0805">Transcription regulation</keyword>
<keyword evidence="2" id="KW-0238">DNA-binding</keyword>
<dbReference type="InterPro" id="IPR009057">
    <property type="entry name" value="Homeodomain-like_sf"/>
</dbReference>
<dbReference type="PROSITE" id="PS00041">
    <property type="entry name" value="HTH_ARAC_FAMILY_1"/>
    <property type="match status" value="1"/>
</dbReference>
<name>A0ABS1F5G5_9PROT</name>
<feature type="region of interest" description="Disordered" evidence="4">
    <location>
        <begin position="303"/>
        <end position="325"/>
    </location>
</feature>
<dbReference type="Pfam" id="PF12833">
    <property type="entry name" value="HTH_18"/>
    <property type="match status" value="1"/>
</dbReference>
<evidence type="ECO:0000256" key="1">
    <source>
        <dbReference type="ARBA" id="ARBA00023015"/>
    </source>
</evidence>
<accession>A0ABS1F5G5</accession>
<dbReference type="RefSeq" id="WP_200194242.1">
    <property type="nucleotide sequence ID" value="NZ_JAENHM010000044.1"/>
</dbReference>
<dbReference type="Proteomes" id="UP000652760">
    <property type="component" value="Unassembled WGS sequence"/>
</dbReference>
<keyword evidence="3" id="KW-0804">Transcription</keyword>
<sequence>MISSQPSNSPLNSAADPFSDVLSLLQVRSMRCTRLEAGGAWALAFPGRSRLKLVAVLQGQCWLLLPDRPAHPLQAGDLFLLSDTPYSVASDPDLPAADGMALFPDHGQDTVRLGDGGTVMLGGGLVFEETSAWLLVEALPPVMPIPADRPAAAVLRSMLELLDREMRQPQIGGAMVARGLAAIVMVQALRAYVADHGEESAGWVGALTDPRIGRALTLMHGEIARSWTVAALASAAGMSRSAFASRFRRLAGVAPLDYLRRLRMERARAALRHGGIPVGDLAAALGYASESAFGHAYKRVFGHSPRQEGSPAGRRAGAGASHDTR</sequence>
<dbReference type="InterPro" id="IPR050204">
    <property type="entry name" value="AraC_XylS_family_regulators"/>
</dbReference>
<dbReference type="SUPFAM" id="SSF46689">
    <property type="entry name" value="Homeodomain-like"/>
    <property type="match status" value="2"/>
</dbReference>
<dbReference type="InterPro" id="IPR032783">
    <property type="entry name" value="AraC_lig"/>
</dbReference>
<evidence type="ECO:0000256" key="3">
    <source>
        <dbReference type="ARBA" id="ARBA00023163"/>
    </source>
</evidence>
<reference evidence="7" key="1">
    <citation type="submission" date="2021-01" db="EMBL/GenBank/DDBJ databases">
        <title>Genome public.</title>
        <authorList>
            <person name="Liu C."/>
            <person name="Sun Q."/>
        </authorList>
    </citation>
    <scope>NUCLEOTIDE SEQUENCE [LARGE SCALE GENOMIC DNA]</scope>
    <source>
        <strain evidence="7">YIM B02556</strain>
    </source>
</reference>
<feature type="compositionally biased region" description="Low complexity" evidence="4">
    <location>
        <begin position="309"/>
        <end position="325"/>
    </location>
</feature>
<evidence type="ECO:0000256" key="4">
    <source>
        <dbReference type="SAM" id="MobiDB-lite"/>
    </source>
</evidence>
<dbReference type="Gene3D" id="1.10.10.60">
    <property type="entry name" value="Homeodomain-like"/>
    <property type="match status" value="2"/>
</dbReference>
<dbReference type="InterPro" id="IPR018062">
    <property type="entry name" value="HTH_AraC-typ_CS"/>
</dbReference>
<dbReference type="InterPro" id="IPR018060">
    <property type="entry name" value="HTH_AraC"/>
</dbReference>
<keyword evidence="7" id="KW-1185">Reference proteome</keyword>
<proteinExistence type="predicted"/>
<organism evidence="6 7">
    <name type="scientific">Azospirillum endophyticum</name>
    <dbReference type="NCBI Taxonomy" id="2800326"/>
    <lineage>
        <taxon>Bacteria</taxon>
        <taxon>Pseudomonadati</taxon>
        <taxon>Pseudomonadota</taxon>
        <taxon>Alphaproteobacteria</taxon>
        <taxon>Rhodospirillales</taxon>
        <taxon>Azospirillaceae</taxon>
        <taxon>Azospirillum</taxon>
    </lineage>
</organism>
<evidence type="ECO:0000313" key="6">
    <source>
        <dbReference type="EMBL" id="MBK1838680.1"/>
    </source>
</evidence>
<dbReference type="PANTHER" id="PTHR46796:SF7">
    <property type="entry name" value="ARAC FAMILY TRANSCRIPTIONAL REGULATOR"/>
    <property type="match status" value="1"/>
</dbReference>
<evidence type="ECO:0000256" key="2">
    <source>
        <dbReference type="ARBA" id="ARBA00023125"/>
    </source>
</evidence>